<proteinExistence type="predicted"/>
<feature type="transmembrane region" description="Helical" evidence="1">
    <location>
        <begin position="38"/>
        <end position="58"/>
    </location>
</feature>
<keyword evidence="1" id="KW-1133">Transmembrane helix</keyword>
<dbReference type="InterPro" id="IPR037226">
    <property type="entry name" value="CAC2185-like_sf"/>
</dbReference>
<evidence type="ECO:0000256" key="1">
    <source>
        <dbReference type="SAM" id="Phobius"/>
    </source>
</evidence>
<dbReference type="SUPFAM" id="SSF142795">
    <property type="entry name" value="CAC2185-like"/>
    <property type="match status" value="1"/>
</dbReference>
<feature type="transmembrane region" description="Helical" evidence="1">
    <location>
        <begin position="6"/>
        <end position="26"/>
    </location>
</feature>
<evidence type="ECO:0000313" key="2">
    <source>
        <dbReference type="EMBL" id="QHT83815.1"/>
    </source>
</evidence>
<accession>A0A6C0HUH8</accession>
<keyword evidence="1" id="KW-0812">Transmembrane</keyword>
<dbReference type="AlphaFoldDB" id="A0A6C0HUH8"/>
<keyword evidence="1" id="KW-0472">Membrane</keyword>
<protein>
    <submittedName>
        <fullName evidence="2">Uncharacterized protein</fullName>
    </submittedName>
</protein>
<dbReference type="EMBL" id="MN740012">
    <property type="protein sequence ID" value="QHT83815.1"/>
    <property type="molecule type" value="Genomic_DNA"/>
</dbReference>
<sequence length="91" mass="10553">MENIEKVFMIAIIITCIFVISKIVEMKYIDKEFKPMKYLVKDAITIFASSCLGSFIYFNLDSNFMDFMNVVTNNKSFNMSSTQIFTDEPGF</sequence>
<reference evidence="2" key="1">
    <citation type="journal article" date="2020" name="Nature">
        <title>Giant virus diversity and host interactions through global metagenomics.</title>
        <authorList>
            <person name="Schulz F."/>
            <person name="Roux S."/>
            <person name="Paez-Espino D."/>
            <person name="Jungbluth S."/>
            <person name="Walsh D.A."/>
            <person name="Denef V.J."/>
            <person name="McMahon K.D."/>
            <person name="Konstantinidis K.T."/>
            <person name="Eloe-Fadrosh E.A."/>
            <person name="Kyrpides N.C."/>
            <person name="Woyke T."/>
        </authorList>
    </citation>
    <scope>NUCLEOTIDE SEQUENCE</scope>
    <source>
        <strain evidence="2">GVMAG-M-3300023184-168</strain>
    </source>
</reference>
<name>A0A6C0HUH8_9ZZZZ</name>
<organism evidence="2">
    <name type="scientific">viral metagenome</name>
    <dbReference type="NCBI Taxonomy" id="1070528"/>
    <lineage>
        <taxon>unclassified sequences</taxon>
        <taxon>metagenomes</taxon>
        <taxon>organismal metagenomes</taxon>
    </lineage>
</organism>